<protein>
    <submittedName>
        <fullName evidence="2">Uncharacterized protein</fullName>
    </submittedName>
</protein>
<name>A4Q7T8_MESHJ</name>
<dbReference type="KEGG" id="mhj:MHJ_0694"/>
<dbReference type="HOGENOM" id="CLU_203909_0_0_14"/>
<organism evidence="2 3">
    <name type="scientific">Mesomycoplasma hyopneumoniae (strain J / ATCC 25934 / NCTC 10110)</name>
    <name type="common">Mycoplasma hyopneumoniae</name>
    <dbReference type="NCBI Taxonomy" id="262719"/>
    <lineage>
        <taxon>Bacteria</taxon>
        <taxon>Bacillati</taxon>
        <taxon>Mycoplasmatota</taxon>
        <taxon>Mycoplasmoidales</taxon>
        <taxon>Metamycoplasmataceae</taxon>
        <taxon>Mesomycoplasma</taxon>
    </lineage>
</organism>
<dbReference type="Proteomes" id="UP000000548">
    <property type="component" value="Chromosome"/>
</dbReference>
<evidence type="ECO:0000313" key="2">
    <source>
        <dbReference type="EMBL" id="ABO93480.1"/>
    </source>
</evidence>
<reference evidence="2 3" key="1">
    <citation type="journal article" date="2005" name="J. Bacteriol.">
        <title>Swine and poultry pathogens: the complete genome sequences of two strains of Mycoplasma hyopneumoniae and a strain of Mycoplasma synoviae.</title>
        <authorList>
            <person name="Vasconcelos A.T."/>
            <person name="Ferreira H.B."/>
            <person name="Bizarro C.V."/>
            <person name="Bonatto S.L."/>
            <person name="Carvalho M.O."/>
            <person name="Pinto P.M."/>
            <person name="Almeida D.F."/>
            <person name="Almeida L.G."/>
            <person name="Almeida R."/>
            <person name="Alves-Filho L."/>
            <person name="Assuncao E.N."/>
            <person name="Azevedo V.A."/>
            <person name="Bogo M.R."/>
            <person name="Brigido M.M."/>
            <person name="Brocchi M."/>
            <person name="Burity H.A."/>
            <person name="Camargo A.A."/>
            <person name="Camargo S.S."/>
            <person name="Carepo M.S."/>
            <person name="Carraro D.M."/>
            <person name="de Mattos Cascardo J.C."/>
            <person name="Castro L.A."/>
            <person name="Cavalcanti G."/>
            <person name="Chemale G."/>
            <person name="Collevatti R.G."/>
            <person name="Cunha C.W."/>
            <person name="Dallagiovanna B."/>
            <person name="Dambros B.P."/>
            <person name="Dellagostin O.A."/>
            <person name="Falcao C."/>
            <person name="Fantinatti-Garboggini F."/>
            <person name="Felipe M.S."/>
            <person name="Fiorentin L."/>
            <person name="Franco G.R."/>
            <person name="Freitas N.S."/>
            <person name="Frias D."/>
            <person name="Grangeiro T.B."/>
            <person name="Grisard E.C."/>
            <person name="Guimaraes C.T."/>
            <person name="Hungria M."/>
            <person name="Jardim S.N."/>
            <person name="Krieger M.A."/>
            <person name="Laurino J.P."/>
            <person name="Lima L.F."/>
            <person name="Lopes M.I."/>
            <person name="Loreto E.L."/>
            <person name="Madeira H.M."/>
            <person name="Manfio G.P."/>
            <person name="Maranhao A.Q."/>
            <person name="Martinkovics C.T."/>
            <person name="Medeiros S.R."/>
            <person name="Moreira M.A."/>
            <person name="Neiva M."/>
            <person name="Ramalho-Neto C.E."/>
            <person name="Nicolas M.F."/>
            <person name="Oliveira S.C."/>
            <person name="Paixao R.F."/>
            <person name="Pedrosa F.O."/>
            <person name="Pena S.D."/>
            <person name="Pereira M."/>
            <person name="Pereira-Ferrari L."/>
            <person name="Piffer I."/>
            <person name="Pinto L.S."/>
            <person name="Potrich D.P."/>
            <person name="Salim A.C."/>
            <person name="Santos F.R."/>
            <person name="Schmitt R."/>
            <person name="Schneider M.P."/>
            <person name="Schrank A."/>
            <person name="Schrank I.S."/>
            <person name="Schuck A.F."/>
            <person name="Seuanez H.N."/>
            <person name="Silva D.W."/>
            <person name="Silva R."/>
            <person name="Silva S.C."/>
            <person name="Soares C.M."/>
            <person name="Souza K.R."/>
            <person name="Souza R.C."/>
            <person name="Staats C.C."/>
            <person name="Steffens M.B."/>
            <person name="Teixeira S.M."/>
            <person name="Urmenyi T.P."/>
            <person name="Vainstein M.H."/>
            <person name="Zuccherato L.W."/>
            <person name="Simpson A.J."/>
            <person name="Zaha A."/>
        </authorList>
    </citation>
    <scope>NUCLEOTIDE SEQUENCE [LARGE SCALE GENOMIC DNA]</scope>
    <source>
        <strain evidence="3">J / ATCC 25934 / NCTC 10110</strain>
    </source>
</reference>
<sequence length="69" mass="8688">MPKDKNIMIIEDILLKYSINKRFFRKRQQKFLTQKLNYLYSILKSGWIFCALSFYFSYYFPYYIYIRTL</sequence>
<evidence type="ECO:0000256" key="1">
    <source>
        <dbReference type="SAM" id="Phobius"/>
    </source>
</evidence>
<keyword evidence="1" id="KW-0472">Membrane</keyword>
<feature type="transmembrane region" description="Helical" evidence="1">
    <location>
        <begin position="36"/>
        <end position="60"/>
    </location>
</feature>
<keyword evidence="1" id="KW-0812">Transmembrane</keyword>
<gene>
    <name evidence="2" type="ordered locus">MHJ_0694</name>
</gene>
<accession>A4Q7T8</accession>
<evidence type="ECO:0000313" key="3">
    <source>
        <dbReference type="Proteomes" id="UP000000548"/>
    </source>
</evidence>
<proteinExistence type="predicted"/>
<dbReference type="EMBL" id="AE017243">
    <property type="protein sequence ID" value="ABO93480.1"/>
    <property type="molecule type" value="Genomic_DNA"/>
</dbReference>
<keyword evidence="1" id="KW-1133">Transmembrane helix</keyword>
<dbReference type="AlphaFoldDB" id="A4Q7T8"/>